<evidence type="ECO:0000313" key="2">
    <source>
        <dbReference type="Proteomes" id="UP000609726"/>
    </source>
</evidence>
<dbReference type="EMBL" id="WHJH01000015">
    <property type="protein sequence ID" value="NHZ90249.1"/>
    <property type="molecule type" value="Genomic_DNA"/>
</dbReference>
<comment type="caution">
    <text evidence="1">The sequence shown here is derived from an EMBL/GenBank/DDBJ whole genome shotgun (WGS) entry which is preliminary data.</text>
</comment>
<proteinExistence type="predicted"/>
<dbReference type="Proteomes" id="UP000609726">
    <property type="component" value="Unassembled WGS sequence"/>
</dbReference>
<accession>A0ABX0NTJ9</accession>
<organism evidence="1 2">
    <name type="scientific">Massilia mucilaginosa</name>
    <dbReference type="NCBI Taxonomy" id="2609282"/>
    <lineage>
        <taxon>Bacteria</taxon>
        <taxon>Pseudomonadati</taxon>
        <taxon>Pseudomonadota</taxon>
        <taxon>Betaproteobacteria</taxon>
        <taxon>Burkholderiales</taxon>
        <taxon>Oxalobacteraceae</taxon>
        <taxon>Telluria group</taxon>
        <taxon>Massilia</taxon>
    </lineage>
</organism>
<protein>
    <submittedName>
        <fullName evidence="1">Uncharacterized protein</fullName>
    </submittedName>
</protein>
<sequence length="64" mass="6969">MKALKSKVRTNAVPKNATLPVRIPSKIANPVADNPYAMSPQEAAKALRRDGIVTAKGRLARIFR</sequence>
<gene>
    <name evidence="1" type="ORF">F2P45_14670</name>
</gene>
<name>A0ABX0NTJ9_9BURK</name>
<keyword evidence="2" id="KW-1185">Reference proteome</keyword>
<evidence type="ECO:0000313" key="1">
    <source>
        <dbReference type="EMBL" id="NHZ90249.1"/>
    </source>
</evidence>
<reference evidence="1 2" key="1">
    <citation type="submission" date="2019-10" db="EMBL/GenBank/DDBJ databases">
        <title>Taxonomy of Antarctic Massilia spp.: description of Massilia rubra sp. nov., Massilia aquatica sp. nov., Massilia mucilaginosa sp. nov., Massilia frigida sp. nov. isolated from streams, lakes and regoliths.</title>
        <authorList>
            <person name="Holochova P."/>
            <person name="Sedlacek I."/>
            <person name="Kralova S."/>
            <person name="Maslanova I."/>
            <person name="Busse H.-J."/>
            <person name="Stankova E."/>
            <person name="Vrbovska V."/>
            <person name="Kovarovic V."/>
            <person name="Bartak M."/>
            <person name="Svec P."/>
            <person name="Pantucek R."/>
        </authorList>
    </citation>
    <scope>NUCLEOTIDE SEQUENCE [LARGE SCALE GENOMIC DNA]</scope>
    <source>
        <strain evidence="1 2">CCM 8733</strain>
    </source>
</reference>